<evidence type="ECO:0000256" key="4">
    <source>
        <dbReference type="ARBA" id="ARBA00022692"/>
    </source>
</evidence>
<evidence type="ECO:0000256" key="7">
    <source>
        <dbReference type="ARBA" id="ARBA00023136"/>
    </source>
</evidence>
<comment type="subcellular location">
    <subcellularLocation>
        <location evidence="1">Cell membrane</location>
        <topology evidence="1">Multi-pass membrane protein</topology>
    </subcellularLocation>
</comment>
<evidence type="ECO:0000256" key="6">
    <source>
        <dbReference type="ARBA" id="ARBA00022989"/>
    </source>
</evidence>
<keyword evidence="3" id="KW-0716">Sensory transduction</keyword>
<keyword evidence="7 10" id="KW-0472">Membrane</keyword>
<gene>
    <name evidence="12" type="primary">LOC105424596</name>
</gene>
<dbReference type="RefSeq" id="XP_025073427.1">
    <property type="nucleotide sequence ID" value="XM_025217642.1"/>
</dbReference>
<dbReference type="AlphaFoldDB" id="A0A8N1S5Q0"/>
<dbReference type="GO" id="GO:0005886">
    <property type="term" value="C:plasma membrane"/>
    <property type="evidence" value="ECO:0007669"/>
    <property type="project" value="UniProtKB-SubCell"/>
</dbReference>
<evidence type="ECO:0000313" key="12">
    <source>
        <dbReference type="RefSeq" id="XP_025073427.1"/>
    </source>
</evidence>
<keyword evidence="5" id="KW-0552">Olfaction</keyword>
<keyword evidence="11" id="KW-1185">Reference proteome</keyword>
<evidence type="ECO:0000313" key="11">
    <source>
        <dbReference type="Proteomes" id="UP000504615"/>
    </source>
</evidence>
<sequence length="314" mass="35622">MLIFKQNFILFKDLILALNMIADDWLKIKTDKELHIMIKHAQNARAIIIFGYVLMILAVSLLVFLPCFGTSLRYMTNITDPIKILPLQTYYFYDKNQSPYYELTFAAQVVLLIMASISYTGIDNLLGLLVFHLCGQMENLKEQLINIKRFETFNNGLAFIVKDHIRLIKYFKIVENTFTLLLLGLLLYFGILFCLYGFLTIAILTEGREMSIMRLIYLISAALNVCGHMCLYCIVGEILVTQCEGIYRAVYDYEWYTLEPEEARTLIIIMIRANKPLYITAGKMFPMTLSMFCNWTNGPDGGGGGGGGGSSGGS</sequence>
<dbReference type="OrthoDB" id="7634903at2759"/>
<keyword evidence="6 10" id="KW-1133">Transmembrane helix</keyword>
<dbReference type="PANTHER" id="PTHR21137">
    <property type="entry name" value="ODORANT RECEPTOR"/>
    <property type="match status" value="1"/>
</dbReference>
<dbReference type="GeneID" id="105424596"/>
<dbReference type="GO" id="GO:0007165">
    <property type="term" value="P:signal transduction"/>
    <property type="evidence" value="ECO:0007669"/>
    <property type="project" value="UniProtKB-KW"/>
</dbReference>
<name>A0A8N1S5Q0_9HYME</name>
<evidence type="ECO:0000256" key="5">
    <source>
        <dbReference type="ARBA" id="ARBA00022725"/>
    </source>
</evidence>
<evidence type="ECO:0000256" key="9">
    <source>
        <dbReference type="ARBA" id="ARBA00023224"/>
    </source>
</evidence>
<dbReference type="Pfam" id="PF02949">
    <property type="entry name" value="7tm_6"/>
    <property type="match status" value="1"/>
</dbReference>
<dbReference type="PANTHER" id="PTHR21137:SF35">
    <property type="entry name" value="ODORANT RECEPTOR 19A-RELATED"/>
    <property type="match status" value="1"/>
</dbReference>
<keyword evidence="2" id="KW-1003">Cell membrane</keyword>
<evidence type="ECO:0000256" key="1">
    <source>
        <dbReference type="ARBA" id="ARBA00004651"/>
    </source>
</evidence>
<evidence type="ECO:0000256" key="10">
    <source>
        <dbReference type="SAM" id="Phobius"/>
    </source>
</evidence>
<keyword evidence="8" id="KW-0675">Receptor</keyword>
<organism evidence="11 12">
    <name type="scientific">Pogonomyrmex barbatus</name>
    <name type="common">red harvester ant</name>
    <dbReference type="NCBI Taxonomy" id="144034"/>
    <lineage>
        <taxon>Eukaryota</taxon>
        <taxon>Metazoa</taxon>
        <taxon>Ecdysozoa</taxon>
        <taxon>Arthropoda</taxon>
        <taxon>Hexapoda</taxon>
        <taxon>Insecta</taxon>
        <taxon>Pterygota</taxon>
        <taxon>Neoptera</taxon>
        <taxon>Endopterygota</taxon>
        <taxon>Hymenoptera</taxon>
        <taxon>Apocrita</taxon>
        <taxon>Aculeata</taxon>
        <taxon>Formicoidea</taxon>
        <taxon>Formicidae</taxon>
        <taxon>Myrmicinae</taxon>
        <taxon>Pogonomyrmex</taxon>
    </lineage>
</organism>
<accession>A0A8N1S5Q0</accession>
<feature type="transmembrane region" description="Helical" evidence="10">
    <location>
        <begin position="215"/>
        <end position="240"/>
    </location>
</feature>
<keyword evidence="4 10" id="KW-0812">Transmembrane</keyword>
<proteinExistence type="predicted"/>
<dbReference type="InterPro" id="IPR004117">
    <property type="entry name" value="7tm6_olfct_rcpt"/>
</dbReference>
<evidence type="ECO:0000256" key="3">
    <source>
        <dbReference type="ARBA" id="ARBA00022606"/>
    </source>
</evidence>
<feature type="transmembrane region" description="Helical" evidence="10">
    <location>
        <begin position="105"/>
        <end position="131"/>
    </location>
</feature>
<reference evidence="12" key="1">
    <citation type="submission" date="2025-08" db="UniProtKB">
        <authorList>
            <consortium name="RefSeq"/>
        </authorList>
    </citation>
    <scope>IDENTIFICATION</scope>
</reference>
<feature type="transmembrane region" description="Helical" evidence="10">
    <location>
        <begin position="178"/>
        <end position="203"/>
    </location>
</feature>
<dbReference type="Proteomes" id="UP000504615">
    <property type="component" value="Unplaced"/>
</dbReference>
<protein>
    <submittedName>
        <fullName evidence="12">Odorant receptor 49b-like</fullName>
    </submittedName>
</protein>
<feature type="transmembrane region" description="Helical" evidence="10">
    <location>
        <begin position="46"/>
        <end position="65"/>
    </location>
</feature>
<keyword evidence="9" id="KW-0807">Transducer</keyword>
<evidence type="ECO:0000256" key="8">
    <source>
        <dbReference type="ARBA" id="ARBA00023170"/>
    </source>
</evidence>
<dbReference type="GO" id="GO:0005549">
    <property type="term" value="F:odorant binding"/>
    <property type="evidence" value="ECO:0007669"/>
    <property type="project" value="InterPro"/>
</dbReference>
<evidence type="ECO:0000256" key="2">
    <source>
        <dbReference type="ARBA" id="ARBA00022475"/>
    </source>
</evidence>
<dbReference type="GO" id="GO:0004984">
    <property type="term" value="F:olfactory receptor activity"/>
    <property type="evidence" value="ECO:0007669"/>
    <property type="project" value="InterPro"/>
</dbReference>